<dbReference type="SUPFAM" id="SSF47336">
    <property type="entry name" value="ACP-like"/>
    <property type="match status" value="1"/>
</dbReference>
<evidence type="ECO:0000313" key="1">
    <source>
        <dbReference type="EMBL" id="KDS50986.1"/>
    </source>
</evidence>
<accession>A0A078S2M3</accession>
<dbReference type="Gene3D" id="1.10.1200.10">
    <property type="entry name" value="ACP-like"/>
    <property type="match status" value="1"/>
</dbReference>
<reference evidence="1 2" key="1">
    <citation type="submission" date="2014-04" db="EMBL/GenBank/DDBJ databases">
        <authorList>
            <person name="Sears C."/>
            <person name="Carroll K."/>
            <person name="Sack B.R."/>
            <person name="Qadri F."/>
            <person name="Myers L.L."/>
            <person name="Chung G.-T."/>
            <person name="Escheverria P."/>
            <person name="Fraser C.M."/>
            <person name="Sadzewicz L."/>
            <person name="Shefchek K.A."/>
            <person name="Tallon L."/>
            <person name="Das S.P."/>
            <person name="Daugherty S."/>
            <person name="Mongodin E.F."/>
        </authorList>
    </citation>
    <scope>NUCLEOTIDE SEQUENCE [LARGE SCALE GENOMIC DNA]</scope>
    <source>
        <strain evidence="1 2">3978 T3 ii</strain>
    </source>
</reference>
<gene>
    <name evidence="1" type="ORF">M094_0885</name>
</gene>
<dbReference type="PATRIC" id="fig|1339349.3.peg.2119"/>
<name>A0A078S2M3_BACUN</name>
<organism evidence="1 2">
    <name type="scientific">Bacteroides uniformis str. 3978 T3 ii</name>
    <dbReference type="NCBI Taxonomy" id="1339349"/>
    <lineage>
        <taxon>Bacteria</taxon>
        <taxon>Pseudomonadati</taxon>
        <taxon>Bacteroidota</taxon>
        <taxon>Bacteroidia</taxon>
        <taxon>Bacteroidales</taxon>
        <taxon>Bacteroidaceae</taxon>
        <taxon>Bacteroides</taxon>
    </lineage>
</organism>
<protein>
    <submittedName>
        <fullName evidence="1">Putative acyl carrier protein</fullName>
    </submittedName>
</protein>
<dbReference type="Proteomes" id="UP000028013">
    <property type="component" value="Unassembled WGS sequence"/>
</dbReference>
<dbReference type="AlphaFoldDB" id="A0A078S2M3"/>
<sequence length="74" mass="8632">MITNEEIMDVMRAVLKTDVDENTSQNNCEKWDSMNHLNLVIELEDTFEVELEPNEISLMKSFSDIKNIISNKLQ</sequence>
<proteinExistence type="predicted"/>
<comment type="caution">
    <text evidence="1">The sequence shown here is derived from an EMBL/GenBank/DDBJ whole genome shotgun (WGS) entry which is preliminary data.</text>
</comment>
<dbReference type="InterPro" id="IPR036736">
    <property type="entry name" value="ACP-like_sf"/>
</dbReference>
<dbReference type="EMBL" id="JNHN01000172">
    <property type="protein sequence ID" value="KDS50986.1"/>
    <property type="molecule type" value="Genomic_DNA"/>
</dbReference>
<evidence type="ECO:0000313" key="2">
    <source>
        <dbReference type="Proteomes" id="UP000028013"/>
    </source>
</evidence>
<dbReference type="RefSeq" id="WP_009038592.1">
    <property type="nucleotide sequence ID" value="NZ_JNHN01000172.1"/>
</dbReference>